<evidence type="ECO:0000259" key="13">
    <source>
        <dbReference type="Pfam" id="PF06957"/>
    </source>
</evidence>
<feature type="domain" description="COPA/B TPR" evidence="14">
    <location>
        <begin position="580"/>
        <end position="736"/>
    </location>
</feature>
<dbReference type="InterPro" id="IPR010714">
    <property type="entry name" value="Coatomer_asu_C"/>
</dbReference>
<dbReference type="InterPro" id="IPR050844">
    <property type="entry name" value="Coatomer_complex_subunit"/>
</dbReference>
<evidence type="ECO:0000256" key="2">
    <source>
        <dbReference type="ARBA" id="ARBA00022448"/>
    </source>
</evidence>
<keyword evidence="3 10" id="KW-0963">Cytoplasm</keyword>
<keyword evidence="6 10" id="KW-0931">ER-Golgi transport</keyword>
<dbReference type="VEuPathDB" id="FungiDB:TRICI_004012"/>
<keyword evidence="5" id="KW-0677">Repeat</keyword>
<feature type="repeat" description="WD" evidence="11">
    <location>
        <begin position="92"/>
        <end position="133"/>
    </location>
</feature>
<dbReference type="AlphaFoldDB" id="A0A642V2C7"/>
<dbReference type="GO" id="GO:0006890">
    <property type="term" value="P:retrograde vesicle-mediated transport, Golgi to endoplasmic reticulum"/>
    <property type="evidence" value="ECO:0007669"/>
    <property type="project" value="TreeGrafter"/>
</dbReference>
<dbReference type="PRINTS" id="PR00320">
    <property type="entry name" value="GPROTEINBRPT"/>
</dbReference>
<dbReference type="PROSITE" id="PS50294">
    <property type="entry name" value="WD_REPEATS_REGION"/>
    <property type="match status" value="5"/>
</dbReference>
<dbReference type="OrthoDB" id="10261470at2759"/>
<evidence type="ECO:0000256" key="3">
    <source>
        <dbReference type="ARBA" id="ARBA00022490"/>
    </source>
</evidence>
<feature type="domain" description="COPA/B second beta-propeller" evidence="12">
    <location>
        <begin position="307"/>
        <end position="551"/>
    </location>
</feature>
<evidence type="ECO:0000313" key="15">
    <source>
        <dbReference type="EMBL" id="KAA8910869.1"/>
    </source>
</evidence>
<dbReference type="PANTHER" id="PTHR19876">
    <property type="entry name" value="COATOMER"/>
    <property type="match status" value="1"/>
</dbReference>
<evidence type="ECO:0000256" key="1">
    <source>
        <dbReference type="ARBA" id="ARBA00004255"/>
    </source>
</evidence>
<feature type="domain" description="Coatomer alpha subunit C-terminal" evidence="13">
    <location>
        <begin position="819"/>
        <end position="1168"/>
    </location>
</feature>
<dbReference type="CDD" id="cd22948">
    <property type="entry name" value="Coatomer_WDAD_alpha"/>
    <property type="match status" value="1"/>
</dbReference>
<comment type="subunit">
    <text evidence="10">Oligomeric complex that consists of at least the alpha, beta, beta', gamma, delta, epsilon and zeta subunits.</text>
</comment>
<evidence type="ECO:0000256" key="11">
    <source>
        <dbReference type="PROSITE-ProRule" id="PRU00221"/>
    </source>
</evidence>
<evidence type="ECO:0000256" key="10">
    <source>
        <dbReference type="PIRNR" id="PIRNR003354"/>
    </source>
</evidence>
<dbReference type="EMBL" id="SWFS01000299">
    <property type="protein sequence ID" value="KAA8910869.1"/>
    <property type="molecule type" value="Genomic_DNA"/>
</dbReference>
<dbReference type="InterPro" id="IPR036322">
    <property type="entry name" value="WD40_repeat_dom_sf"/>
</dbReference>
<evidence type="ECO:0000256" key="8">
    <source>
        <dbReference type="ARBA" id="ARBA00023034"/>
    </source>
</evidence>
<dbReference type="InterPro" id="IPR006692">
    <property type="entry name" value="Beta-prop_COPA/B_2nd"/>
</dbReference>
<keyword evidence="7 10" id="KW-0653">Protein transport</keyword>
<dbReference type="GO" id="GO:0006886">
    <property type="term" value="P:intracellular protein transport"/>
    <property type="evidence" value="ECO:0007669"/>
    <property type="project" value="UniProtKB-UniRule"/>
</dbReference>
<dbReference type="InterPro" id="IPR020472">
    <property type="entry name" value="WD40_PAC1"/>
</dbReference>
<reference evidence="15" key="1">
    <citation type="journal article" date="2019" name="G3 (Bethesda)">
        <title>Genome Assemblies of Two Rare Opportunistic Yeast Pathogens: Diutina rugosa (syn. Candida rugosa) and Trichomonascus ciferrii (syn. Candida ciferrii).</title>
        <authorList>
            <person name="Mixao V."/>
            <person name="Saus E."/>
            <person name="Hansen A.P."/>
            <person name="Lass-Florl C."/>
            <person name="Gabaldon T."/>
        </authorList>
    </citation>
    <scope>NUCLEOTIDE SEQUENCE</scope>
    <source>
        <strain evidence="15">CBS 4856</strain>
    </source>
</reference>
<evidence type="ECO:0000259" key="12">
    <source>
        <dbReference type="Pfam" id="PF04053"/>
    </source>
</evidence>
<dbReference type="Pfam" id="PF00400">
    <property type="entry name" value="WD40"/>
    <property type="match status" value="5"/>
</dbReference>
<proteinExistence type="predicted"/>
<name>A0A642V2C7_9ASCO</name>
<dbReference type="InterPro" id="IPR047312">
    <property type="entry name" value="Coatomer_alpha_WD-assoc_reg"/>
</dbReference>
<dbReference type="Pfam" id="PF06957">
    <property type="entry name" value="COPI_C"/>
    <property type="match status" value="1"/>
</dbReference>
<keyword evidence="16" id="KW-1185">Reference proteome</keyword>
<accession>A0A642V2C7</accession>
<dbReference type="InterPro" id="IPR001680">
    <property type="entry name" value="WD40_rpt"/>
</dbReference>
<dbReference type="PROSITE" id="PS00678">
    <property type="entry name" value="WD_REPEATS_1"/>
    <property type="match status" value="2"/>
</dbReference>
<dbReference type="Proteomes" id="UP000761534">
    <property type="component" value="Unassembled WGS sequence"/>
</dbReference>
<dbReference type="PANTHER" id="PTHR19876:SF1">
    <property type="entry name" value="COATOMER SUBUNIT ALPHA"/>
    <property type="match status" value="1"/>
</dbReference>
<sequence>MGTIIDRFEGHDGPVRGLDFHKTQPLFASCGDDYTVKVWSLQTRKCLFTLSGHLDYCRTVFFHDDLPWLISCSDDQTIRIWNWQNRQEIACLTGHNHYVMCAQFHPTEDLIVSASLDQSVRVWDISGLRKKHSAPTQTMNSFEDQLARANAPQQDIFGNTDAIVKYVLEGHDRGVNWAAFHPTLPLIVSGGDDRVLKIWRMSETKAWEVDTCRGHMNNVMCCLFHPFQDLIISVSEDKTIRTWDLNKRTPVQQFRRESSDKFWNISAHPSINLFAAAHDSGVMVFKLDRERPANALHQNTLFYVNKEKQLKYFDIGTPATTETPALMSLKKIGSPWEAIRNISYNPAERSVLATTKSVSLLKKNDMDPAGAIEPTSTIQGNGDQAVFISRNRFAVLQKNKQVIEIRDLANSITKTVKCPITTKDILFGGQGLVMLLGSSSVALLDIQQKKVVADIPVSGVKYVSWSNDGQYVALLSKHTITIATKNLETVSSLHETIRIKSAAWDDSGVLLYSTLNHLKYSLLNGDNGVLKTLQNTSTLYLIKVKGNIVYSLARGGVVEAVPIDPTEYRFKRALVNKNFNEVLRLIKTSQLVGQSIIAYLQKKGYPEVALQFVQDPQTKFDLAIECGNLKVAFEQAKELGKTGAWNRLGQEALAQGNHDVVEDIYQKKHDFDKLSFIYLATGNTARLQKMEQIADRRNDSAARFQTSIFANSVDSRIQLFKDAGMYPLAYSLAKSNGLTDIAEEILQEAEIDESQVRVNVKDVSNDSIPGIAHETFKSNWPLKSASLSFFEQALLGDMENLNLEESEAGINEPKELSAGLGEGDEFEDVEDNDGENGWDIDLGEIDDASVPATAATNHEAPAAVSINETDVWLQNSQVPADHVAAGSFESAAQLLNRQAGVVNFAPLKSRFMEVYRASKLYLPATDGLPALPLYMRRGQGGFEKSDKILPYVPGYDTLTPKLQEAYKAVKSNKIELAIDSFRDLLYTITVLAVPSQQEAEECQRLIEICKNYILAFTIELKRRSLSADDVKRNLELAVLFTKPKLAAAHATIPLMVAMKQSFEKKNYASAAHFANKYLEHSPSGKIAEQAKKIKSVCASSPLDTIEIGFDHLADFDVCPSTLTPIYANTTTESDPLTGAKYQASEKGKLCKITGITVVGAPASGLRLSA</sequence>
<dbReference type="PROSITE" id="PS50082">
    <property type="entry name" value="WD_REPEATS_2"/>
    <property type="match status" value="5"/>
</dbReference>
<evidence type="ECO:0000256" key="7">
    <source>
        <dbReference type="ARBA" id="ARBA00022927"/>
    </source>
</evidence>
<dbReference type="SUPFAM" id="SSF50978">
    <property type="entry name" value="WD40 repeat-like"/>
    <property type="match status" value="2"/>
</dbReference>
<evidence type="ECO:0000256" key="4">
    <source>
        <dbReference type="ARBA" id="ARBA00022574"/>
    </source>
</evidence>
<feature type="repeat" description="WD" evidence="11">
    <location>
        <begin position="168"/>
        <end position="209"/>
    </location>
</feature>
<feature type="repeat" description="WD" evidence="11">
    <location>
        <begin position="50"/>
        <end position="91"/>
    </location>
</feature>
<dbReference type="GO" id="GO:0006888">
    <property type="term" value="P:endoplasmic reticulum to Golgi vesicle-mediated transport"/>
    <property type="evidence" value="ECO:0007669"/>
    <property type="project" value="InterPro"/>
</dbReference>
<dbReference type="FunFam" id="1.25.40.470:FF:000002">
    <property type="entry name" value="Coatomer subunit alpha"/>
    <property type="match status" value="1"/>
</dbReference>
<keyword evidence="4 11" id="KW-0853">WD repeat</keyword>
<organism evidence="15 16">
    <name type="scientific">Trichomonascus ciferrii</name>
    <dbReference type="NCBI Taxonomy" id="44093"/>
    <lineage>
        <taxon>Eukaryota</taxon>
        <taxon>Fungi</taxon>
        <taxon>Dikarya</taxon>
        <taxon>Ascomycota</taxon>
        <taxon>Saccharomycotina</taxon>
        <taxon>Dipodascomycetes</taxon>
        <taxon>Dipodascales</taxon>
        <taxon>Trichomonascaceae</taxon>
        <taxon>Trichomonascus</taxon>
        <taxon>Trichomonascus ciferrii complex</taxon>
    </lineage>
</organism>
<dbReference type="GO" id="GO:0005198">
    <property type="term" value="F:structural molecule activity"/>
    <property type="evidence" value="ECO:0007669"/>
    <property type="project" value="InterPro"/>
</dbReference>
<dbReference type="InterPro" id="IPR019775">
    <property type="entry name" value="WD40_repeat_CS"/>
</dbReference>
<dbReference type="PIRSF" id="PIRSF003354">
    <property type="entry name" value="Coatomer_alpha_subunit"/>
    <property type="match status" value="1"/>
</dbReference>
<dbReference type="CDD" id="cd00200">
    <property type="entry name" value="WD40"/>
    <property type="match status" value="1"/>
</dbReference>
<dbReference type="Pfam" id="PF23953">
    <property type="entry name" value="TPR_COPA_B"/>
    <property type="match status" value="1"/>
</dbReference>
<feature type="repeat" description="WD" evidence="11">
    <location>
        <begin position="8"/>
        <end position="49"/>
    </location>
</feature>
<keyword evidence="8 10" id="KW-0333">Golgi apparatus</keyword>
<evidence type="ECO:0000256" key="5">
    <source>
        <dbReference type="ARBA" id="ARBA00022737"/>
    </source>
</evidence>
<dbReference type="GO" id="GO:0030126">
    <property type="term" value="C:COPI vesicle coat"/>
    <property type="evidence" value="ECO:0007669"/>
    <property type="project" value="UniProtKB-UniRule"/>
</dbReference>
<dbReference type="InterPro" id="IPR015943">
    <property type="entry name" value="WD40/YVTN_repeat-like_dom_sf"/>
</dbReference>
<evidence type="ECO:0000259" key="14">
    <source>
        <dbReference type="Pfam" id="PF23953"/>
    </source>
</evidence>
<evidence type="ECO:0000313" key="16">
    <source>
        <dbReference type="Proteomes" id="UP000761534"/>
    </source>
</evidence>
<comment type="function">
    <text evidence="10">The coatomer is a cytosolic protein complex that binds to dilysine motifs and reversibly associates with Golgi non-clathrin-coated vesicles, which further mediate biosynthetic protein transport from the ER, via the Golgi up to the trans Golgi network.</text>
</comment>
<keyword evidence="9 10" id="KW-0472">Membrane</keyword>
<dbReference type="Pfam" id="PF04053">
    <property type="entry name" value="B-prop_COPA_B_2nd"/>
    <property type="match status" value="1"/>
</dbReference>
<dbReference type="Gene3D" id="2.130.10.10">
    <property type="entry name" value="YVTN repeat-like/Quinoprotein amine dehydrogenase"/>
    <property type="match status" value="1"/>
</dbReference>
<gene>
    <name evidence="15" type="ORF">TRICI_004012</name>
</gene>
<comment type="caution">
    <text evidence="15">The sequence shown here is derived from an EMBL/GenBank/DDBJ whole genome shotgun (WGS) entry which is preliminary data.</text>
</comment>
<evidence type="ECO:0000256" key="9">
    <source>
        <dbReference type="ARBA" id="ARBA00023136"/>
    </source>
</evidence>
<protein>
    <recommendedName>
        <fullName evidence="10">Coatomer subunit alpha</fullName>
    </recommendedName>
</protein>
<dbReference type="Gene3D" id="1.25.40.470">
    <property type="match status" value="1"/>
</dbReference>
<keyword evidence="2 10" id="KW-0813">Transport</keyword>
<dbReference type="InterPro" id="IPR056176">
    <property type="entry name" value="TPR_COPA_B"/>
</dbReference>
<feature type="repeat" description="WD" evidence="11">
    <location>
        <begin position="212"/>
        <end position="253"/>
    </location>
</feature>
<evidence type="ECO:0000256" key="6">
    <source>
        <dbReference type="ARBA" id="ARBA00022892"/>
    </source>
</evidence>
<comment type="subcellular location">
    <subcellularLocation>
        <location evidence="10">Cytoplasm</location>
    </subcellularLocation>
    <subcellularLocation>
        <location evidence="1 10">Golgi apparatus membrane</location>
        <topology evidence="1 10">Peripheral membrane protein</topology>
        <orientation evidence="1">Cytoplasmic side</orientation>
    </subcellularLocation>
</comment>
<dbReference type="GO" id="GO:0006891">
    <property type="term" value="P:intra-Golgi vesicle-mediated transport"/>
    <property type="evidence" value="ECO:0007669"/>
    <property type="project" value="TreeGrafter"/>
</dbReference>
<dbReference type="GO" id="GO:0000139">
    <property type="term" value="C:Golgi membrane"/>
    <property type="evidence" value="ECO:0007669"/>
    <property type="project" value="UniProtKB-SubCell"/>
</dbReference>
<dbReference type="SMART" id="SM00320">
    <property type="entry name" value="WD40"/>
    <property type="match status" value="6"/>
</dbReference>
<dbReference type="InterPro" id="IPR016391">
    <property type="entry name" value="Coatomer_asu"/>
</dbReference>